<dbReference type="RefSeq" id="WP_249751718.1">
    <property type="nucleotide sequence ID" value="NZ_CP097298.1"/>
</dbReference>
<dbReference type="Proteomes" id="UP001055429">
    <property type="component" value="Chromosome"/>
</dbReference>
<gene>
    <name evidence="2" type="ORF">M8231_16340</name>
</gene>
<feature type="transmembrane region" description="Helical" evidence="1">
    <location>
        <begin position="41"/>
        <end position="62"/>
    </location>
</feature>
<feature type="transmembrane region" description="Helical" evidence="1">
    <location>
        <begin position="7"/>
        <end position="29"/>
    </location>
</feature>
<sequence length="82" mass="8896">MRAYCWIVALFVMVIGLGLLPILATMASLNCYHMGKCSALVWRFFGMATLVAAGFAALGCGLMKLIRRPQGDAAGTKPMDRR</sequence>
<dbReference type="EMBL" id="CP097649">
    <property type="protein sequence ID" value="URI15334.1"/>
    <property type="molecule type" value="Genomic_DNA"/>
</dbReference>
<protein>
    <recommendedName>
        <fullName evidence="4">Transmembrane protein</fullName>
    </recommendedName>
</protein>
<keyword evidence="1" id="KW-1133">Transmembrane helix</keyword>
<evidence type="ECO:0008006" key="4">
    <source>
        <dbReference type="Google" id="ProtNLM"/>
    </source>
</evidence>
<organism evidence="2 3">
    <name type="scientific">Brevundimonas albigilva</name>
    <dbReference type="NCBI Taxonomy" id="1312364"/>
    <lineage>
        <taxon>Bacteria</taxon>
        <taxon>Pseudomonadati</taxon>
        <taxon>Pseudomonadota</taxon>
        <taxon>Alphaproteobacteria</taxon>
        <taxon>Caulobacterales</taxon>
        <taxon>Caulobacteraceae</taxon>
        <taxon>Brevundimonas</taxon>
    </lineage>
</organism>
<keyword evidence="1" id="KW-0472">Membrane</keyword>
<evidence type="ECO:0000256" key="1">
    <source>
        <dbReference type="SAM" id="Phobius"/>
    </source>
</evidence>
<keyword evidence="1" id="KW-0812">Transmembrane</keyword>
<evidence type="ECO:0000313" key="3">
    <source>
        <dbReference type="Proteomes" id="UP001055429"/>
    </source>
</evidence>
<keyword evidence="3" id="KW-1185">Reference proteome</keyword>
<proteinExistence type="predicted"/>
<name>A0ABY4SN38_9CAUL</name>
<reference evidence="2" key="1">
    <citation type="submission" date="2022-05" db="EMBL/GenBank/DDBJ databases">
        <title>Brevundimonas albigilva TT17 genome sequence.</title>
        <authorList>
            <person name="Lee K."/>
            <person name="Son H."/>
        </authorList>
    </citation>
    <scope>NUCLEOTIDE SEQUENCE</scope>
    <source>
        <strain evidence="2">TT17</strain>
    </source>
</reference>
<accession>A0ABY4SN38</accession>
<evidence type="ECO:0000313" key="2">
    <source>
        <dbReference type="EMBL" id="URI15334.1"/>
    </source>
</evidence>